<gene>
    <name evidence="2" type="ORF">DIABBA_LOCUS461</name>
</gene>
<dbReference type="EMBL" id="OU898276">
    <property type="protein sequence ID" value="CAG9826332.1"/>
    <property type="molecule type" value="Genomic_DNA"/>
</dbReference>
<sequence length="924" mass="106738">MININNNCSCIYPTPSSTLLNKIICLLEYQVTPNDIPRVCEMISCYLENSKQGFLVVDLPNIMTLLEILSDGFDTEPLFRKILADVLQICKIPILLTRSSDILRYSIDLQEYFSVLGYVLLRVQCAEYQRLVLNILISLLQEPTEEWKNQVTLEKRQEAAMSGRFPQILAQLLFIADDDLFPKLLELTFKLLAENLESCKLMLPEDVINSLLIRIEDNWRNRYPDAPVSEPHSDLFLGFSEPPSFSNLTLITSIVNLIGIYLNSNRDMLQNVPVISRLALWNVRYVYVYVTTKQKNPSARNFLLTAVIWILELFPNIDFVPSGLAQDLLNTTFQEVSTLANNLLVLKCTLSEDDFVYLQLFIYLIPLYLKYRGGKLILERSRIIYRLLKIISAPTEKIPNPREHACVIKVISYKMLNALVPHLEDEFIENCGPPILLKNIRDKVNTESGLILLSKCLDTLRQILQYDPRKFVRHSVLFNHGDDIIIELSQTLLEWEIFTETAQVCLQEIFPILSILYKNNEAITRVNSLTLVEISIQYLQRIFKPKPNEPVYDNKIMISLIDFIWEVIVKNEHLSDMFYKRDGVYLMLDVLQEFPVPIKIITLGALVDLCDFGKGKCIPYLITWRRTNGMTLLPLLMEIFRMGNMYLDVKTGRRGEIADEKHPLMGTDQYNATFIENKLDASPAMTDMFASCRPKIYALLTLIQDRYKDILDVANEAYKTWDDNLQAKDKVTLLLAENFLGLKLGEMWEELKLKFELMKFEPLPIDAYIINSLVERTHQWGAHLKEVQIDILKHELADNLLDELNTYQQIKDARISEALESMKEAKYLARCTERIFRIAQTYKQAAQADRSVEEIAHGPLLHKTFLGNSRITPVFKQLVTVTDEKVVREDSSQLVSPRESAHLMNYDEKSTSVMVLPQKQFSFY</sequence>
<organism evidence="2 3">
    <name type="scientific">Diabrotica balteata</name>
    <name type="common">Banded cucumber beetle</name>
    <dbReference type="NCBI Taxonomy" id="107213"/>
    <lineage>
        <taxon>Eukaryota</taxon>
        <taxon>Metazoa</taxon>
        <taxon>Ecdysozoa</taxon>
        <taxon>Arthropoda</taxon>
        <taxon>Hexapoda</taxon>
        <taxon>Insecta</taxon>
        <taxon>Pterygota</taxon>
        <taxon>Neoptera</taxon>
        <taxon>Endopterygota</taxon>
        <taxon>Coleoptera</taxon>
        <taxon>Polyphaga</taxon>
        <taxon>Cucujiformia</taxon>
        <taxon>Chrysomeloidea</taxon>
        <taxon>Chrysomelidae</taxon>
        <taxon>Galerucinae</taxon>
        <taxon>Diabroticina</taxon>
        <taxon>Diabroticites</taxon>
        <taxon>Diabrotica</taxon>
    </lineage>
</organism>
<reference evidence="2" key="1">
    <citation type="submission" date="2022-01" db="EMBL/GenBank/DDBJ databases">
        <authorList>
            <person name="King R."/>
        </authorList>
    </citation>
    <scope>NUCLEOTIDE SEQUENCE</scope>
</reference>
<dbReference type="PANTHER" id="PTHR14716:SF0">
    <property type="entry name" value="CILIA- AND FLAGELLA-ASSOCIATED PROTEIN 69"/>
    <property type="match status" value="1"/>
</dbReference>
<dbReference type="GO" id="GO:0097225">
    <property type="term" value="C:sperm midpiece"/>
    <property type="evidence" value="ECO:0007669"/>
    <property type="project" value="TreeGrafter"/>
</dbReference>
<protein>
    <recommendedName>
        <fullName evidence="1">Cilia- and flagella-associated protein 69 ARM repeats domain-containing protein</fullName>
    </recommendedName>
</protein>
<keyword evidence="3" id="KW-1185">Reference proteome</keyword>
<feature type="domain" description="Cilia- and flagella-associated protein 69 ARM repeats" evidence="1">
    <location>
        <begin position="20"/>
        <end position="217"/>
    </location>
</feature>
<dbReference type="Proteomes" id="UP001153709">
    <property type="component" value="Chromosome 1"/>
</dbReference>
<dbReference type="InterPro" id="IPR048733">
    <property type="entry name" value="CFA69_ARM_dom"/>
</dbReference>
<dbReference type="GO" id="GO:0097730">
    <property type="term" value="C:non-motile cilium"/>
    <property type="evidence" value="ECO:0007669"/>
    <property type="project" value="TreeGrafter"/>
</dbReference>
<name>A0A9N9X695_DIABA</name>
<dbReference type="PANTHER" id="PTHR14716">
    <property type="entry name" value="CILIA- AND FLAGELLA-ASSOCIATED PROTEIN 69"/>
    <property type="match status" value="1"/>
</dbReference>
<dbReference type="Pfam" id="PF21049">
    <property type="entry name" value="CFA69_ARM_rpt"/>
    <property type="match status" value="2"/>
</dbReference>
<evidence type="ECO:0000313" key="3">
    <source>
        <dbReference type="Proteomes" id="UP001153709"/>
    </source>
</evidence>
<evidence type="ECO:0000313" key="2">
    <source>
        <dbReference type="EMBL" id="CAG9826332.1"/>
    </source>
</evidence>
<dbReference type="AlphaFoldDB" id="A0A9N9X695"/>
<accession>A0A9N9X695</accession>
<feature type="domain" description="Cilia- and flagella-associated protein 69 ARM repeats" evidence="1">
    <location>
        <begin position="291"/>
        <end position="750"/>
    </location>
</feature>
<evidence type="ECO:0000259" key="1">
    <source>
        <dbReference type="Pfam" id="PF21049"/>
    </source>
</evidence>
<dbReference type="OrthoDB" id="191673at2759"/>
<dbReference type="SUPFAM" id="SSF48371">
    <property type="entry name" value="ARM repeat"/>
    <property type="match status" value="1"/>
</dbReference>
<dbReference type="InterPro" id="IPR016024">
    <property type="entry name" value="ARM-type_fold"/>
</dbReference>
<dbReference type="InterPro" id="IPR048732">
    <property type="entry name" value="CFA69"/>
</dbReference>
<proteinExistence type="predicted"/>
<dbReference type="GO" id="GO:1902093">
    <property type="term" value="P:positive regulation of flagellated sperm motility"/>
    <property type="evidence" value="ECO:0007669"/>
    <property type="project" value="TreeGrafter"/>
</dbReference>